<dbReference type="InterPro" id="IPR013087">
    <property type="entry name" value="Znf_C2H2_type"/>
</dbReference>
<dbReference type="AlphaFoldDB" id="A0AAV0Y145"/>
<accession>A0AAV0Y145</accession>
<dbReference type="PROSITE" id="PS00028">
    <property type="entry name" value="ZINC_FINGER_C2H2_1"/>
    <property type="match status" value="1"/>
</dbReference>
<feature type="compositionally biased region" description="Polar residues" evidence="1">
    <location>
        <begin position="37"/>
        <end position="54"/>
    </location>
</feature>
<comment type="caution">
    <text evidence="3">The sequence shown here is derived from an EMBL/GenBank/DDBJ whole genome shotgun (WGS) entry which is preliminary data.</text>
</comment>
<sequence length="308" mass="35208">MFFSETNTVQNLGSATHLNQSNMNNTSSTVQNTVNNHSDCVQSNGSGQIKQQITRQKETSKPKKAAASKLDTSLTRPRRACVIDRAGRIKTGLCKLGKHIEGRDGSWKIILTNTSLPMFQCPICDTFLISPESRKTHEVEKHYMLLESIQKYVDMVSNPENTACTQQVSILNYLKICETSKYNTTVVETLAKSTHLLKSFKFLGPKIIELKYETNFIFALWAHMYTNHLYLKCESEKNSPYFYCFVCNRSLTKRAKPLKHLEACINKQMELPVTIVPPPPKRLLCVFCDETFDSLIEFEKHIWSHAKK</sequence>
<organism evidence="3 4">
    <name type="scientific">Macrosiphum euphorbiae</name>
    <name type="common">potato aphid</name>
    <dbReference type="NCBI Taxonomy" id="13131"/>
    <lineage>
        <taxon>Eukaryota</taxon>
        <taxon>Metazoa</taxon>
        <taxon>Ecdysozoa</taxon>
        <taxon>Arthropoda</taxon>
        <taxon>Hexapoda</taxon>
        <taxon>Insecta</taxon>
        <taxon>Pterygota</taxon>
        <taxon>Neoptera</taxon>
        <taxon>Paraneoptera</taxon>
        <taxon>Hemiptera</taxon>
        <taxon>Sternorrhyncha</taxon>
        <taxon>Aphidomorpha</taxon>
        <taxon>Aphidoidea</taxon>
        <taxon>Aphididae</taxon>
        <taxon>Macrosiphini</taxon>
        <taxon>Macrosiphum</taxon>
    </lineage>
</organism>
<evidence type="ECO:0000313" key="3">
    <source>
        <dbReference type="EMBL" id="CAI6374654.1"/>
    </source>
</evidence>
<evidence type="ECO:0000256" key="1">
    <source>
        <dbReference type="SAM" id="MobiDB-lite"/>
    </source>
</evidence>
<evidence type="ECO:0000313" key="4">
    <source>
        <dbReference type="Proteomes" id="UP001160148"/>
    </source>
</evidence>
<name>A0AAV0Y145_9HEMI</name>
<reference evidence="3 4" key="1">
    <citation type="submission" date="2023-01" db="EMBL/GenBank/DDBJ databases">
        <authorList>
            <person name="Whitehead M."/>
        </authorList>
    </citation>
    <scope>NUCLEOTIDE SEQUENCE [LARGE SCALE GENOMIC DNA]</scope>
</reference>
<feature type="region of interest" description="Disordered" evidence="1">
    <location>
        <begin position="15"/>
        <end position="70"/>
    </location>
</feature>
<evidence type="ECO:0000259" key="2">
    <source>
        <dbReference type="PROSITE" id="PS00028"/>
    </source>
</evidence>
<gene>
    <name evidence="3" type="ORF">MEUPH1_LOCUS28257</name>
</gene>
<proteinExistence type="predicted"/>
<dbReference type="SMART" id="SM00355">
    <property type="entry name" value="ZnF_C2H2"/>
    <property type="match status" value="2"/>
</dbReference>
<protein>
    <recommendedName>
        <fullName evidence="2">C2H2-type domain-containing protein</fullName>
    </recommendedName>
</protein>
<feature type="compositionally biased region" description="Low complexity" evidence="1">
    <location>
        <begin position="19"/>
        <end position="36"/>
    </location>
</feature>
<feature type="domain" description="C2H2-type" evidence="2">
    <location>
        <begin position="285"/>
        <end position="305"/>
    </location>
</feature>
<keyword evidence="4" id="KW-1185">Reference proteome</keyword>
<dbReference type="EMBL" id="CARXXK010001238">
    <property type="protein sequence ID" value="CAI6374654.1"/>
    <property type="molecule type" value="Genomic_DNA"/>
</dbReference>
<dbReference type="Proteomes" id="UP001160148">
    <property type="component" value="Unassembled WGS sequence"/>
</dbReference>